<feature type="domain" description="MacB-like periplasmic core" evidence="9">
    <location>
        <begin position="27"/>
        <end position="226"/>
    </location>
</feature>
<evidence type="ECO:0000256" key="4">
    <source>
        <dbReference type="ARBA" id="ARBA00022692"/>
    </source>
</evidence>
<evidence type="ECO:0000259" key="8">
    <source>
        <dbReference type="Pfam" id="PF02687"/>
    </source>
</evidence>
<dbReference type="PANTHER" id="PTHR43738:SF1">
    <property type="entry name" value="HEMIN TRANSPORT SYSTEM PERMEASE PROTEIN HRTB-RELATED"/>
    <property type="match status" value="1"/>
</dbReference>
<evidence type="ECO:0000256" key="6">
    <source>
        <dbReference type="ARBA" id="ARBA00023136"/>
    </source>
</evidence>
<evidence type="ECO:0000256" key="5">
    <source>
        <dbReference type="ARBA" id="ARBA00022989"/>
    </source>
</evidence>
<dbReference type="InterPro" id="IPR003838">
    <property type="entry name" value="ABC3_permease_C"/>
</dbReference>
<feature type="domain" description="ABC3 transporter permease C-terminal" evidence="8">
    <location>
        <begin position="281"/>
        <end position="394"/>
    </location>
</feature>
<evidence type="ECO:0000313" key="10">
    <source>
        <dbReference type="EMBL" id="BAM05111.1"/>
    </source>
</evidence>
<feature type="transmembrane region" description="Helical" evidence="7">
    <location>
        <begin position="21"/>
        <end position="48"/>
    </location>
</feature>
<dbReference type="InterPro" id="IPR051125">
    <property type="entry name" value="ABC-4/HrtB_transporter"/>
</dbReference>
<dbReference type="HOGENOM" id="CLU_000604_8_9_0"/>
<protein>
    <submittedName>
        <fullName evidence="10">Putative ABC transporter permease protein</fullName>
    </submittedName>
</protein>
<dbReference type="InterPro" id="IPR025857">
    <property type="entry name" value="MacB_PCD"/>
</dbReference>
<evidence type="ECO:0000256" key="1">
    <source>
        <dbReference type="ARBA" id="ARBA00004651"/>
    </source>
</evidence>
<name>I0IIM3_PHYMF</name>
<dbReference type="AlphaFoldDB" id="I0IIM3"/>
<keyword evidence="5 7" id="KW-1133">Transmembrane helix</keyword>
<keyword evidence="2" id="KW-0813">Transport</keyword>
<sequence>MGVRGFGLYRTALRMLLGDRVKCLGLVFGVALSTLLICQQVSIFVGLLGRASSAIDDVTEADVWVMDPAVKTVDVPYPLRNTALQRVRGVEGVAWAVPFFKAVAQVRTRSGTLENALIFGADDASLVGVPDTFVLGRVEDLMLPEAIAVNPAGFRLLFPGEELDTGRTLELNDRRAKIVAIVDAAPAFAANLAIYTRYSLATAYTNNGRNSLSFVLVKAKQGFARATGAEEPDAGGADAAAVAARITADTDLKAEPRSDFKWMSIAYILANTGIPVSFGTVVILGVVIGIAIVGLTFNQFVTENLKQYAALKAIGVRNAKLLAMTLFQAAFVGTIGYALGLLAAACFFSFGAANSDALRGFYLLPSVAAGVAVLAALIVVVSTVVSMRRVLTVDPATVFRG</sequence>
<keyword evidence="4 7" id="KW-0812">Transmembrane</keyword>
<dbReference type="eggNOG" id="COG0577">
    <property type="taxonomic scope" value="Bacteria"/>
</dbReference>
<evidence type="ECO:0000256" key="3">
    <source>
        <dbReference type="ARBA" id="ARBA00022475"/>
    </source>
</evidence>
<dbReference type="GO" id="GO:0005886">
    <property type="term" value="C:plasma membrane"/>
    <property type="evidence" value="ECO:0007669"/>
    <property type="project" value="UniProtKB-SubCell"/>
</dbReference>
<dbReference type="KEGG" id="phm:PSMK_29520"/>
<dbReference type="Pfam" id="PF02687">
    <property type="entry name" value="FtsX"/>
    <property type="match status" value="1"/>
</dbReference>
<feature type="transmembrane region" description="Helical" evidence="7">
    <location>
        <begin position="321"/>
        <end position="350"/>
    </location>
</feature>
<proteinExistence type="predicted"/>
<dbReference type="PANTHER" id="PTHR43738">
    <property type="entry name" value="ABC TRANSPORTER, MEMBRANE PROTEIN"/>
    <property type="match status" value="1"/>
</dbReference>
<dbReference type="Proteomes" id="UP000007881">
    <property type="component" value="Chromosome"/>
</dbReference>
<dbReference type="RefSeq" id="WP_014438319.1">
    <property type="nucleotide sequence ID" value="NC_017080.1"/>
</dbReference>
<evidence type="ECO:0000259" key="9">
    <source>
        <dbReference type="Pfam" id="PF12704"/>
    </source>
</evidence>
<comment type="subcellular location">
    <subcellularLocation>
        <location evidence="1">Cell membrane</location>
        <topology evidence="1">Multi-pass membrane protein</topology>
    </subcellularLocation>
</comment>
<accession>I0IIM3</accession>
<dbReference type="EMBL" id="AP012338">
    <property type="protein sequence ID" value="BAM05111.1"/>
    <property type="molecule type" value="Genomic_DNA"/>
</dbReference>
<evidence type="ECO:0000256" key="7">
    <source>
        <dbReference type="SAM" id="Phobius"/>
    </source>
</evidence>
<evidence type="ECO:0000313" key="11">
    <source>
        <dbReference type="Proteomes" id="UP000007881"/>
    </source>
</evidence>
<evidence type="ECO:0000256" key="2">
    <source>
        <dbReference type="ARBA" id="ARBA00022448"/>
    </source>
</evidence>
<feature type="transmembrane region" description="Helical" evidence="7">
    <location>
        <begin position="278"/>
        <end position="301"/>
    </location>
</feature>
<dbReference type="Pfam" id="PF12704">
    <property type="entry name" value="MacB_PCD"/>
    <property type="match status" value="1"/>
</dbReference>
<keyword evidence="11" id="KW-1185">Reference proteome</keyword>
<reference evidence="10 11" key="1">
    <citation type="submission" date="2012-02" db="EMBL/GenBank/DDBJ databases">
        <title>Complete genome sequence of Phycisphaera mikurensis NBRC 102666.</title>
        <authorList>
            <person name="Ankai A."/>
            <person name="Hosoyama A."/>
            <person name="Terui Y."/>
            <person name="Sekine M."/>
            <person name="Fukai R."/>
            <person name="Kato Y."/>
            <person name="Nakamura S."/>
            <person name="Yamada-Narita S."/>
            <person name="Kawakoshi A."/>
            <person name="Fukunaga Y."/>
            <person name="Yamazaki S."/>
            <person name="Fujita N."/>
        </authorList>
    </citation>
    <scope>NUCLEOTIDE SEQUENCE [LARGE SCALE GENOMIC DNA]</scope>
    <source>
        <strain evidence="11">NBRC 102666 / KCTC 22515 / FYK2301M01</strain>
    </source>
</reference>
<keyword evidence="6 7" id="KW-0472">Membrane</keyword>
<keyword evidence="3" id="KW-1003">Cell membrane</keyword>
<gene>
    <name evidence="10" type="ordered locus">PSMK_29520</name>
</gene>
<feature type="transmembrane region" description="Helical" evidence="7">
    <location>
        <begin position="362"/>
        <end position="385"/>
    </location>
</feature>
<dbReference type="OrthoDB" id="127862at2"/>
<dbReference type="STRING" id="1142394.PSMK_29520"/>
<organism evidence="10 11">
    <name type="scientific">Phycisphaera mikurensis (strain NBRC 102666 / KCTC 22515 / FYK2301M01)</name>
    <dbReference type="NCBI Taxonomy" id="1142394"/>
    <lineage>
        <taxon>Bacteria</taxon>
        <taxon>Pseudomonadati</taxon>
        <taxon>Planctomycetota</taxon>
        <taxon>Phycisphaerae</taxon>
        <taxon>Phycisphaerales</taxon>
        <taxon>Phycisphaeraceae</taxon>
        <taxon>Phycisphaera</taxon>
    </lineage>
</organism>